<evidence type="ECO:0000259" key="8">
    <source>
        <dbReference type="PROSITE" id="PS00715"/>
    </source>
</evidence>
<keyword evidence="11" id="KW-1185">Reference proteome</keyword>
<evidence type="ECO:0000256" key="3">
    <source>
        <dbReference type="ARBA" id="ARBA00023125"/>
    </source>
</evidence>
<feature type="region of interest" description="Sigma-70 factor domain-3" evidence="5">
    <location>
        <begin position="449"/>
        <end position="525"/>
    </location>
</feature>
<evidence type="ECO:0000256" key="6">
    <source>
        <dbReference type="SAM" id="Coils"/>
    </source>
</evidence>
<comment type="function">
    <text evidence="5">Sigma factors are initiation factors that promote the attachment of RNA polymerase to specific initiation sites and are then released. This sigma factor is the primary sigma factor during exponential growth.</text>
</comment>
<dbReference type="Pfam" id="PF04546">
    <property type="entry name" value="Sigma70_ner"/>
    <property type="match status" value="1"/>
</dbReference>
<gene>
    <name evidence="5" type="primary">rpoD</name>
    <name evidence="10" type="ORF">SAMN02745775_102434</name>
</gene>
<organism evidence="10 11">
    <name type="scientific">Falsiroseomonas stagni DSM 19981</name>
    <dbReference type="NCBI Taxonomy" id="1123062"/>
    <lineage>
        <taxon>Bacteria</taxon>
        <taxon>Pseudomonadati</taxon>
        <taxon>Pseudomonadota</taxon>
        <taxon>Alphaproteobacteria</taxon>
        <taxon>Acetobacterales</taxon>
        <taxon>Roseomonadaceae</taxon>
        <taxon>Falsiroseomonas</taxon>
    </lineage>
</organism>
<keyword evidence="5" id="KW-0963">Cytoplasm</keyword>
<dbReference type="InterPro" id="IPR014284">
    <property type="entry name" value="RNA_pol_sigma-70_dom"/>
</dbReference>
<feature type="region of interest" description="Sigma-70 factor domain-2" evidence="5">
    <location>
        <begin position="370"/>
        <end position="440"/>
    </location>
</feature>
<dbReference type="GO" id="GO:0005737">
    <property type="term" value="C:cytoplasm"/>
    <property type="evidence" value="ECO:0007669"/>
    <property type="project" value="UniProtKB-SubCell"/>
</dbReference>
<keyword evidence="6" id="KW-0175">Coiled coil</keyword>
<dbReference type="InterPro" id="IPR013324">
    <property type="entry name" value="RNA_pol_sigma_r3/r4-like"/>
</dbReference>
<dbReference type="InterPro" id="IPR028630">
    <property type="entry name" value="Sigma70_RpoD"/>
</dbReference>
<dbReference type="STRING" id="1123062.SAMN02745775_102434"/>
<dbReference type="SUPFAM" id="SSF88946">
    <property type="entry name" value="Sigma2 domain of RNA polymerase sigma factors"/>
    <property type="match status" value="1"/>
</dbReference>
<comment type="subcellular location">
    <subcellularLocation>
        <location evidence="5">Cytoplasm</location>
    </subcellularLocation>
</comment>
<dbReference type="OrthoDB" id="9809557at2"/>
<dbReference type="FunFam" id="1.10.601.10:FF:000001">
    <property type="entry name" value="RNA polymerase sigma factor SigA"/>
    <property type="match status" value="1"/>
</dbReference>
<dbReference type="InterPro" id="IPR007631">
    <property type="entry name" value="RNA_pol_sigma_70_non-ess"/>
</dbReference>
<feature type="coiled-coil region" evidence="6">
    <location>
        <begin position="321"/>
        <end position="376"/>
    </location>
</feature>
<dbReference type="InterPro" id="IPR007627">
    <property type="entry name" value="RNA_pol_sigma70_r2"/>
</dbReference>
<dbReference type="GO" id="GO:0016987">
    <property type="term" value="F:sigma factor activity"/>
    <property type="evidence" value="ECO:0007669"/>
    <property type="project" value="UniProtKB-UniRule"/>
</dbReference>
<accession>A0A1I3ZDV1</accession>
<sequence length="604" mass="65312">MDGMFGQKATDRDGLEAEAPSFAALMRRDGSDDAGHDDMRPGVSAEALIPEDDEDAVVGLVDDAGLDVLPEEEAEEQEGMAPLGFAAGAGDDDAAPAAGNINPASGSRNDDSVTMFLREMGQAELLSREDEIAIAQRIEAGREAMLSALCESPTTIATLTAWRDAAEAGRLPLRDLIELEAAAAAHGAEEPVSEGVEEASADLPVISVEARMRPEVMESFATALAALAALRAPGLKAAELVRLRQEAVAQVTALRLRPAKTEELLGKLRDIHRSLVALEGRALRLATSARISRDEFLKVWKGGEAGCGARLEKAVGATKAAASLRGDIAEIRAELARIEDESGVPAAVLRRLYAEAARAERDLRQAKDELIRANLRLVVHLARKYRNRGLMLGDLIQEGNIGLMRAVEKFDWRRGFKFATYATWWIRQSFTRAIADQARTIRVPVHMTETVGKVVRVGRRLAQQTGREPTPEELAERLGMPLDKVRAVQGLAKEPVSLESPIGEDGDASLGDLIEDRNAVLPFDSAAQAGMREAAGRVLADLTPREERILRMRFGIGTNGEHTLEEVGKTFGVTRERIRQIEAKALGKLRSSGQGRALRSFLEA</sequence>
<feature type="compositionally biased region" description="Basic and acidic residues" evidence="7">
    <location>
        <begin position="26"/>
        <end position="40"/>
    </location>
</feature>
<name>A0A1I3ZDV1_9PROT</name>
<dbReference type="PANTHER" id="PTHR30603">
    <property type="entry name" value="RNA POLYMERASE SIGMA FACTOR RPO"/>
    <property type="match status" value="1"/>
</dbReference>
<dbReference type="CDD" id="cd06171">
    <property type="entry name" value="Sigma70_r4"/>
    <property type="match status" value="1"/>
</dbReference>
<protein>
    <recommendedName>
        <fullName evidence="5">RNA polymerase sigma factor RpoD</fullName>
    </recommendedName>
    <alternativeName>
        <fullName evidence="5">Sigma-70</fullName>
    </alternativeName>
</protein>
<dbReference type="GO" id="GO:0006352">
    <property type="term" value="P:DNA-templated transcription initiation"/>
    <property type="evidence" value="ECO:0007669"/>
    <property type="project" value="UniProtKB-UniRule"/>
</dbReference>
<dbReference type="PRINTS" id="PR00046">
    <property type="entry name" value="SIGMA70FCT"/>
</dbReference>
<dbReference type="InterPro" id="IPR007630">
    <property type="entry name" value="RNA_pol_sigma70_r4"/>
</dbReference>
<evidence type="ECO:0000313" key="11">
    <source>
        <dbReference type="Proteomes" id="UP000199473"/>
    </source>
</evidence>
<feature type="DNA-binding region" description="H-T-H motif" evidence="5">
    <location>
        <begin position="564"/>
        <end position="583"/>
    </location>
</feature>
<evidence type="ECO:0000256" key="1">
    <source>
        <dbReference type="ARBA" id="ARBA00023015"/>
    </source>
</evidence>
<keyword evidence="4 5" id="KW-0804">Transcription</keyword>
<dbReference type="NCBIfam" id="NF004208">
    <property type="entry name" value="PRK05658.1"/>
    <property type="match status" value="1"/>
</dbReference>
<feature type="short sequence motif" description="Interaction with polymerase core subunit RpoC" evidence="5">
    <location>
        <begin position="394"/>
        <end position="397"/>
    </location>
</feature>
<dbReference type="Pfam" id="PF00140">
    <property type="entry name" value="Sigma70_r1_2"/>
    <property type="match status" value="1"/>
</dbReference>
<dbReference type="InterPro" id="IPR000943">
    <property type="entry name" value="RNA_pol_sigma70"/>
</dbReference>
<dbReference type="Proteomes" id="UP000199473">
    <property type="component" value="Unassembled WGS sequence"/>
</dbReference>
<dbReference type="PROSITE" id="PS00716">
    <property type="entry name" value="SIGMA70_2"/>
    <property type="match status" value="1"/>
</dbReference>
<evidence type="ECO:0000256" key="5">
    <source>
        <dbReference type="HAMAP-Rule" id="MF_00963"/>
    </source>
</evidence>
<keyword evidence="2 5" id="KW-0731">Sigma factor</keyword>
<dbReference type="Pfam" id="PF04542">
    <property type="entry name" value="Sigma70_r2"/>
    <property type="match status" value="1"/>
</dbReference>
<dbReference type="PROSITE" id="PS00715">
    <property type="entry name" value="SIGMA70_1"/>
    <property type="match status" value="1"/>
</dbReference>
<dbReference type="HAMAP" id="MF_00963">
    <property type="entry name" value="Sigma70_RpoD_SigA"/>
    <property type="match status" value="1"/>
</dbReference>
<feature type="region of interest" description="Sigma-70 factor domain-4" evidence="5">
    <location>
        <begin position="538"/>
        <end position="591"/>
    </location>
</feature>
<dbReference type="GO" id="GO:0003677">
    <property type="term" value="F:DNA binding"/>
    <property type="evidence" value="ECO:0007669"/>
    <property type="project" value="UniProtKB-UniRule"/>
</dbReference>
<dbReference type="EMBL" id="FOSQ01000002">
    <property type="protein sequence ID" value="SFK42324.1"/>
    <property type="molecule type" value="Genomic_DNA"/>
</dbReference>
<proteinExistence type="inferred from homology"/>
<dbReference type="InterPro" id="IPR050239">
    <property type="entry name" value="Sigma-70_RNA_pol_init_factors"/>
</dbReference>
<comment type="subunit">
    <text evidence="5">Interacts transiently with the RNA polymerase catalytic core.</text>
</comment>
<evidence type="ECO:0000256" key="4">
    <source>
        <dbReference type="ARBA" id="ARBA00023163"/>
    </source>
</evidence>
<feature type="domain" description="RNA polymerase sigma-70" evidence="9">
    <location>
        <begin position="563"/>
        <end position="589"/>
    </location>
</feature>
<dbReference type="InterPro" id="IPR013325">
    <property type="entry name" value="RNA_pol_sigma_r2"/>
</dbReference>
<dbReference type="Gene3D" id="1.10.601.10">
    <property type="entry name" value="RNA Polymerase Primary Sigma Factor"/>
    <property type="match status" value="1"/>
</dbReference>
<evidence type="ECO:0000256" key="2">
    <source>
        <dbReference type="ARBA" id="ARBA00023082"/>
    </source>
</evidence>
<evidence type="ECO:0000313" key="10">
    <source>
        <dbReference type="EMBL" id="SFK42324.1"/>
    </source>
</evidence>
<dbReference type="InterPro" id="IPR036388">
    <property type="entry name" value="WH-like_DNA-bd_sf"/>
</dbReference>
<dbReference type="AlphaFoldDB" id="A0A1I3ZDV1"/>
<evidence type="ECO:0000259" key="9">
    <source>
        <dbReference type="PROSITE" id="PS00716"/>
    </source>
</evidence>
<dbReference type="InterPro" id="IPR009042">
    <property type="entry name" value="RNA_pol_sigma70_r1_2"/>
</dbReference>
<keyword evidence="3 5" id="KW-0238">DNA-binding</keyword>
<dbReference type="InterPro" id="IPR007624">
    <property type="entry name" value="RNA_pol_sigma70_r3"/>
</dbReference>
<dbReference type="Pfam" id="PF04539">
    <property type="entry name" value="Sigma70_r3"/>
    <property type="match status" value="1"/>
</dbReference>
<reference evidence="10 11" key="1">
    <citation type="submission" date="2016-10" db="EMBL/GenBank/DDBJ databases">
        <authorList>
            <person name="de Groot N.N."/>
        </authorList>
    </citation>
    <scope>NUCLEOTIDE SEQUENCE [LARGE SCALE GENOMIC DNA]</scope>
    <source>
        <strain evidence="10 11">DSM 19981</strain>
    </source>
</reference>
<keyword evidence="1 5" id="KW-0805">Transcription regulation</keyword>
<evidence type="ECO:0000256" key="7">
    <source>
        <dbReference type="SAM" id="MobiDB-lite"/>
    </source>
</evidence>
<comment type="similarity">
    <text evidence="5">Belongs to the sigma-70 factor family. RpoD/SigA subfamily.</text>
</comment>
<feature type="region of interest" description="Disordered" evidence="7">
    <location>
        <begin position="1"/>
        <end position="41"/>
    </location>
</feature>
<dbReference type="PANTHER" id="PTHR30603:SF60">
    <property type="entry name" value="RNA POLYMERASE SIGMA FACTOR RPOD"/>
    <property type="match status" value="1"/>
</dbReference>
<feature type="domain" description="RNA polymerase sigma-70" evidence="8">
    <location>
        <begin position="394"/>
        <end position="407"/>
    </location>
</feature>
<dbReference type="Gene3D" id="1.10.10.10">
    <property type="entry name" value="Winged helix-like DNA-binding domain superfamily/Winged helix DNA-binding domain"/>
    <property type="match status" value="2"/>
</dbReference>
<dbReference type="NCBIfam" id="TIGR02937">
    <property type="entry name" value="sigma70-ECF"/>
    <property type="match status" value="1"/>
</dbReference>
<dbReference type="Pfam" id="PF04545">
    <property type="entry name" value="Sigma70_r4"/>
    <property type="match status" value="1"/>
</dbReference>
<dbReference type="SUPFAM" id="SSF88659">
    <property type="entry name" value="Sigma3 and sigma4 domains of RNA polymerase sigma factors"/>
    <property type="match status" value="2"/>
</dbReference>